<dbReference type="PANTHER" id="PTHR33498">
    <property type="entry name" value="TRANSPOSASE FOR INSERTION SEQUENCE ELEMENT IS1557"/>
    <property type="match status" value="1"/>
</dbReference>
<organism evidence="3 4">
    <name type="scientific">Glutamicibacter arilaitensis</name>
    <dbReference type="NCBI Taxonomy" id="256701"/>
    <lineage>
        <taxon>Bacteria</taxon>
        <taxon>Bacillati</taxon>
        <taxon>Actinomycetota</taxon>
        <taxon>Actinomycetes</taxon>
        <taxon>Micrococcales</taxon>
        <taxon>Micrococcaceae</taxon>
        <taxon>Glutamicibacter</taxon>
    </lineage>
</organism>
<sequence length="425" mass="48868">MFKDTGGIDAASILLNLTDYRVIAATHESSGRQVLVEPIATEAACPSCGVLTTRIQARPVHRVKDLPAGGHDLQFRVCKRRMACQEQACERRSFVQTTEQLPFRARITARLSQQLVDEMRCELRAVSRVAAAHSVSWPTVMARLNTVGELVGNVDRMFIRRLGIDEHRFRKVRYARGRTGKVVRIEPWSIVFTDLDTGKILDIVDGRRGAAVKRWLKARPRYWRQRVKVVAIDMSSEFRKAVRDTLPKAKISVDHFHVIARANLMIAQVRRRRSHEVHERRGRSTDPAYKYRKLLTCNLENLSIKQVERLKLILESDPELGVIYGIKEHVRGLLRATDVHEFQARWAVLEKSVRATKMVEAKSLFRTLSAWRRELLVFVRTRLTNARSEAANLTAKNLKRVGRGYRNHSHYRVRILLYTAGLRPC</sequence>
<evidence type="ECO:0000259" key="2">
    <source>
        <dbReference type="Pfam" id="PF14690"/>
    </source>
</evidence>
<evidence type="ECO:0000259" key="1">
    <source>
        <dbReference type="Pfam" id="PF01610"/>
    </source>
</evidence>
<reference evidence="3 4" key="1">
    <citation type="journal article" date="2017" name="Elife">
        <title>Extensive horizontal gene transfer in cheese-associated bacteria.</title>
        <authorList>
            <person name="Bonham K.S."/>
            <person name="Wolfe B.E."/>
            <person name="Dutton R.J."/>
        </authorList>
    </citation>
    <scope>NUCLEOTIDE SEQUENCE [LARGE SCALE GENOMIC DNA]</scope>
    <source>
        <strain evidence="3 4">JB182</strain>
    </source>
</reference>
<dbReference type="Proteomes" id="UP000235739">
    <property type="component" value="Unassembled WGS sequence"/>
</dbReference>
<feature type="domain" description="Transposase IS204/IS1001/IS1096/IS1165 zinc-finger" evidence="2">
    <location>
        <begin position="43"/>
        <end position="89"/>
    </location>
</feature>
<dbReference type="InterPro" id="IPR047951">
    <property type="entry name" value="Transpos_ISL3"/>
</dbReference>
<dbReference type="RefSeq" id="WP_102599027.1">
    <property type="nucleotide sequence ID" value="NZ_PNQX01000003.1"/>
</dbReference>
<dbReference type="EMBL" id="PNQX01000003">
    <property type="protein sequence ID" value="PMQ18908.1"/>
    <property type="molecule type" value="Genomic_DNA"/>
</dbReference>
<name>A0A2N7RYG4_9MICC</name>
<dbReference type="AlphaFoldDB" id="A0A2N7RYG4"/>
<proteinExistence type="predicted"/>
<comment type="caution">
    <text evidence="3">The sequence shown here is derived from an EMBL/GenBank/DDBJ whole genome shotgun (WGS) entry which is preliminary data.</text>
</comment>
<evidence type="ECO:0000313" key="4">
    <source>
        <dbReference type="Proteomes" id="UP000235739"/>
    </source>
</evidence>
<dbReference type="InterPro" id="IPR029261">
    <property type="entry name" value="Transposase_Znf"/>
</dbReference>
<dbReference type="InterPro" id="IPR002560">
    <property type="entry name" value="Transposase_DDE"/>
</dbReference>
<protein>
    <submittedName>
        <fullName evidence="3">ISL3 family transposase</fullName>
    </submittedName>
</protein>
<dbReference type="Pfam" id="PF14690">
    <property type="entry name" value="Zn_ribbon_ISL3"/>
    <property type="match status" value="1"/>
</dbReference>
<accession>A0A2N7RYG4</accession>
<dbReference type="PANTHER" id="PTHR33498:SF1">
    <property type="entry name" value="TRANSPOSASE FOR INSERTION SEQUENCE ELEMENT IS1557"/>
    <property type="match status" value="1"/>
</dbReference>
<feature type="domain" description="Transposase IS204/IS1001/IS1096/IS1165 DDE" evidence="1">
    <location>
        <begin position="162"/>
        <end position="415"/>
    </location>
</feature>
<gene>
    <name evidence="3" type="ORF">CIK84_16145</name>
</gene>
<dbReference type="NCBIfam" id="NF033550">
    <property type="entry name" value="transpos_ISL3"/>
    <property type="match status" value="1"/>
</dbReference>
<dbReference type="Pfam" id="PF01610">
    <property type="entry name" value="DDE_Tnp_ISL3"/>
    <property type="match status" value="1"/>
</dbReference>
<evidence type="ECO:0000313" key="3">
    <source>
        <dbReference type="EMBL" id="PMQ18908.1"/>
    </source>
</evidence>